<feature type="chain" id="PRO_5011722359" evidence="1">
    <location>
        <begin position="19"/>
        <end position="265"/>
    </location>
</feature>
<keyword evidence="1" id="KW-0732">Signal</keyword>
<dbReference type="EMBL" id="FOTW01000035">
    <property type="protein sequence ID" value="SFM81995.1"/>
    <property type="molecule type" value="Genomic_DNA"/>
</dbReference>
<sequence length="265" mass="27796">MSLRSLLLLLWLALPVSAAAPLPATARLASDDWCPFICASHGQISGGYLVDLTTQALALSGVQVESLLLPLSRAVSETASGAIEGVYAPSSDPRLQLSVPLAHSRACFYTLAGAVWRYRGAESLGALRGGVIADYGYDDGEMDAYIARHHDDSASLAFAFGDAAGLTNLHKLLRGRFPVWLEHEAVANQLVAKLGAASRIRQAGCLAQALPLTIGFSANDARAARWLHALADGLRSMSASGQLAALRARYHLAPDGAAAPAASLR</sequence>
<reference evidence="2 3" key="1">
    <citation type="submission" date="2016-10" db="EMBL/GenBank/DDBJ databases">
        <authorList>
            <person name="de Groot N.N."/>
        </authorList>
    </citation>
    <scope>NUCLEOTIDE SEQUENCE [LARGE SCALE GENOMIC DNA]</scope>
    <source>
        <strain evidence="2 3">ATCC 43154</strain>
    </source>
</reference>
<dbReference type="AlphaFoldDB" id="A0A1I4TZD6"/>
<proteinExistence type="predicted"/>
<dbReference type="RefSeq" id="WP_093390799.1">
    <property type="nucleotide sequence ID" value="NZ_FOTW01000035.1"/>
</dbReference>
<evidence type="ECO:0000256" key="1">
    <source>
        <dbReference type="SAM" id="SignalP"/>
    </source>
</evidence>
<name>A0A1I4TZD6_9BURK</name>
<dbReference type="STRING" id="758825.SAMN02982985_05412"/>
<feature type="signal peptide" evidence="1">
    <location>
        <begin position="1"/>
        <end position="18"/>
    </location>
</feature>
<gene>
    <name evidence="2" type="ORF">SAMN02982985_05412</name>
</gene>
<evidence type="ECO:0000313" key="3">
    <source>
        <dbReference type="Proteomes" id="UP000199470"/>
    </source>
</evidence>
<dbReference type="OrthoDB" id="5763510at2"/>
<organism evidence="2 3">
    <name type="scientific">Rugamonas rubra</name>
    <dbReference type="NCBI Taxonomy" id="758825"/>
    <lineage>
        <taxon>Bacteria</taxon>
        <taxon>Pseudomonadati</taxon>
        <taxon>Pseudomonadota</taxon>
        <taxon>Betaproteobacteria</taxon>
        <taxon>Burkholderiales</taxon>
        <taxon>Oxalobacteraceae</taxon>
        <taxon>Telluria group</taxon>
        <taxon>Rugamonas</taxon>
    </lineage>
</organism>
<accession>A0A1I4TZD6</accession>
<dbReference type="SUPFAM" id="SSF53850">
    <property type="entry name" value="Periplasmic binding protein-like II"/>
    <property type="match status" value="1"/>
</dbReference>
<keyword evidence="3" id="KW-1185">Reference proteome</keyword>
<dbReference type="Gene3D" id="3.40.190.10">
    <property type="entry name" value="Periplasmic binding protein-like II"/>
    <property type="match status" value="2"/>
</dbReference>
<dbReference type="Proteomes" id="UP000199470">
    <property type="component" value="Unassembled WGS sequence"/>
</dbReference>
<evidence type="ECO:0000313" key="2">
    <source>
        <dbReference type="EMBL" id="SFM81995.1"/>
    </source>
</evidence>
<protein>
    <submittedName>
        <fullName evidence="2">Polar amino acid transport system substrate-binding protein</fullName>
    </submittedName>
</protein>